<dbReference type="InterPro" id="IPR036388">
    <property type="entry name" value="WH-like_DNA-bd_sf"/>
</dbReference>
<dbReference type="Gene3D" id="6.10.140.190">
    <property type="match status" value="1"/>
</dbReference>
<dbReference type="STRING" id="556325.BHE16_06320"/>
<dbReference type="AlphaFoldDB" id="A0A1L2ZRH0"/>
<dbReference type="Gene3D" id="1.10.10.10">
    <property type="entry name" value="Winged helix-like DNA-binding domain superfamily/Winged helix DNA-binding domain"/>
    <property type="match status" value="1"/>
</dbReference>
<evidence type="ECO:0008006" key="6">
    <source>
        <dbReference type="Google" id="ProtNLM"/>
    </source>
</evidence>
<dbReference type="RefSeq" id="WP_071895238.1">
    <property type="nucleotide sequence ID" value="NZ_CP018135.1"/>
</dbReference>
<dbReference type="SUPFAM" id="SSF46785">
    <property type="entry name" value="Winged helix' DNA-binding domain"/>
    <property type="match status" value="1"/>
</dbReference>
<dbReference type="PANTHER" id="PTHR43252">
    <property type="entry name" value="TRANSCRIPTIONAL REGULATOR YQJI"/>
    <property type="match status" value="1"/>
</dbReference>
<dbReference type="EMBL" id="CP018135">
    <property type="protein sequence ID" value="APF41777.1"/>
    <property type="molecule type" value="Genomic_DNA"/>
</dbReference>
<dbReference type="InterPro" id="IPR036390">
    <property type="entry name" value="WH_DNA-bd_sf"/>
</dbReference>
<keyword evidence="1" id="KW-0175">Coiled coil</keyword>
<organism evidence="4 5">
    <name type="scientific">Neomicrococcus aestuarii</name>
    <dbReference type="NCBI Taxonomy" id="556325"/>
    <lineage>
        <taxon>Bacteria</taxon>
        <taxon>Bacillati</taxon>
        <taxon>Actinomycetota</taxon>
        <taxon>Actinomycetes</taxon>
        <taxon>Micrococcales</taxon>
        <taxon>Micrococcaceae</taxon>
        <taxon>Neomicrococcus</taxon>
    </lineage>
</organism>
<feature type="coiled-coil region" evidence="1">
    <location>
        <begin position="119"/>
        <end position="179"/>
    </location>
</feature>
<feature type="domain" description="Transcription regulator PadR N-terminal" evidence="2">
    <location>
        <begin position="7"/>
        <end position="81"/>
    </location>
</feature>
<gene>
    <name evidence="4" type="ORF">BHE16_06320</name>
</gene>
<dbReference type="KEGG" id="nae:BHE16_06320"/>
<dbReference type="Pfam" id="PF03551">
    <property type="entry name" value="PadR"/>
    <property type="match status" value="1"/>
</dbReference>
<feature type="domain" description="Transcription regulator PadR C-terminal" evidence="3">
    <location>
        <begin position="92"/>
        <end position="177"/>
    </location>
</feature>
<protein>
    <recommendedName>
        <fullName evidence="6">PadR family transcriptional regulator</fullName>
    </recommendedName>
</protein>
<evidence type="ECO:0000259" key="3">
    <source>
        <dbReference type="Pfam" id="PF10400"/>
    </source>
</evidence>
<accession>A0A1L2ZRH0</accession>
<evidence type="ECO:0000313" key="5">
    <source>
        <dbReference type="Proteomes" id="UP000183530"/>
    </source>
</evidence>
<dbReference type="InterPro" id="IPR005149">
    <property type="entry name" value="Tscrpt_reg_PadR_N"/>
</dbReference>
<dbReference type="OrthoDB" id="3186544at2"/>
<dbReference type="PANTHER" id="PTHR43252:SF6">
    <property type="entry name" value="NEGATIVE TRANSCRIPTION REGULATOR PADR"/>
    <property type="match status" value="1"/>
</dbReference>
<evidence type="ECO:0000313" key="4">
    <source>
        <dbReference type="EMBL" id="APF41777.1"/>
    </source>
</evidence>
<dbReference type="InterPro" id="IPR018309">
    <property type="entry name" value="Tscrpt_reg_PadR_C"/>
</dbReference>
<evidence type="ECO:0000256" key="1">
    <source>
        <dbReference type="SAM" id="Coils"/>
    </source>
</evidence>
<keyword evidence="5" id="KW-1185">Reference proteome</keyword>
<evidence type="ECO:0000259" key="2">
    <source>
        <dbReference type="Pfam" id="PF03551"/>
    </source>
</evidence>
<dbReference type="Pfam" id="PF10400">
    <property type="entry name" value="Vir_act_alpha_C"/>
    <property type="match status" value="1"/>
</dbReference>
<name>A0A1L2ZRH0_9MICC</name>
<reference evidence="4 5" key="1">
    <citation type="submission" date="2016-11" db="EMBL/GenBank/DDBJ databases">
        <title>Genome sequencing of Zhihengliuella aestuarii B18 antagonistic to Plasmodiophora brassicae.</title>
        <authorList>
            <person name="Luo Y."/>
        </authorList>
    </citation>
    <scope>NUCLEOTIDE SEQUENCE [LARGE SCALE GENOMIC DNA]</scope>
    <source>
        <strain evidence="4 5">B18</strain>
    </source>
</reference>
<sequence>MALPHVLLGLLQLSPMTGYDLKKHLDTSISHLWSADKAQVYRTLASLVDDGLANVKVVRGHNFPDRQEHHITDKGREVLREWLLGPNEKQAVREPFLIRVFNAGLLEPEELEALFTVRLRSLEGEIAEFNAEREALGDAAARAGDRRSFLMAATLEASIVKLEAELKWIKSTIKQLKNLPV</sequence>
<proteinExistence type="predicted"/>
<dbReference type="Proteomes" id="UP000183530">
    <property type="component" value="Chromosome"/>
</dbReference>